<keyword evidence="3" id="KW-1185">Reference proteome</keyword>
<keyword evidence="1" id="KW-0472">Membrane</keyword>
<accession>A0AAV5TCJ8</accession>
<comment type="caution">
    <text evidence="2">The sequence shown here is derived from an EMBL/GenBank/DDBJ whole genome shotgun (WGS) entry which is preliminary data.</text>
</comment>
<feature type="transmembrane region" description="Helical" evidence="1">
    <location>
        <begin position="127"/>
        <end position="149"/>
    </location>
</feature>
<feature type="transmembrane region" description="Helical" evidence="1">
    <location>
        <begin position="23"/>
        <end position="45"/>
    </location>
</feature>
<evidence type="ECO:0000313" key="3">
    <source>
        <dbReference type="Proteomes" id="UP001432027"/>
    </source>
</evidence>
<feature type="transmembrane region" description="Helical" evidence="1">
    <location>
        <begin position="201"/>
        <end position="224"/>
    </location>
</feature>
<feature type="transmembrane region" description="Helical" evidence="1">
    <location>
        <begin position="169"/>
        <end position="189"/>
    </location>
</feature>
<protein>
    <recommendedName>
        <fullName evidence="4">G protein-coupled receptor</fullName>
    </recommendedName>
</protein>
<evidence type="ECO:0008006" key="4">
    <source>
        <dbReference type="Google" id="ProtNLM"/>
    </source>
</evidence>
<sequence>NFSAVMEPGQAWSDKYGVKRVPFGIYSIIFGILSEILYVPCVIGLGKDMHSSCIKIMFCLAILDMIALLANSVFFGIIMIEGGVYCSNPVMNMSVGIVGYGAWCTATACCVLLALDRLLEVMDLSKYFSVRFAVLVNSAHQSMFFSPFIPGHSMDEYLNVPHAVHNIVIAASFCLLYLLLCIVLMLKSVRLQRFSIHRIPYLQIFVQCMLICSANLAAASIYVYMNFLPVPPLVIVIGHVAWQLSHGLPPFIYLTLNKSIRNYALELIGL</sequence>
<dbReference type="Proteomes" id="UP001432027">
    <property type="component" value="Unassembled WGS sequence"/>
</dbReference>
<proteinExistence type="predicted"/>
<organism evidence="2 3">
    <name type="scientific">Pristionchus entomophagus</name>
    <dbReference type="NCBI Taxonomy" id="358040"/>
    <lineage>
        <taxon>Eukaryota</taxon>
        <taxon>Metazoa</taxon>
        <taxon>Ecdysozoa</taxon>
        <taxon>Nematoda</taxon>
        <taxon>Chromadorea</taxon>
        <taxon>Rhabditida</taxon>
        <taxon>Rhabditina</taxon>
        <taxon>Diplogasteromorpha</taxon>
        <taxon>Diplogasteroidea</taxon>
        <taxon>Neodiplogasteridae</taxon>
        <taxon>Pristionchus</taxon>
    </lineage>
</organism>
<dbReference type="AlphaFoldDB" id="A0AAV5TCJ8"/>
<feature type="non-terminal residue" evidence="2">
    <location>
        <position position="270"/>
    </location>
</feature>
<keyword evidence="1" id="KW-0812">Transmembrane</keyword>
<reference evidence="2" key="1">
    <citation type="submission" date="2023-10" db="EMBL/GenBank/DDBJ databases">
        <title>Genome assembly of Pristionchus species.</title>
        <authorList>
            <person name="Yoshida K."/>
            <person name="Sommer R.J."/>
        </authorList>
    </citation>
    <scope>NUCLEOTIDE SEQUENCE</scope>
    <source>
        <strain evidence="2">RS0144</strain>
    </source>
</reference>
<feature type="transmembrane region" description="Helical" evidence="1">
    <location>
        <begin position="92"/>
        <end position="115"/>
    </location>
</feature>
<feature type="transmembrane region" description="Helical" evidence="1">
    <location>
        <begin position="57"/>
        <end position="80"/>
    </location>
</feature>
<dbReference type="Pfam" id="PF10321">
    <property type="entry name" value="7TM_GPCR_Srt"/>
    <property type="match status" value="2"/>
</dbReference>
<dbReference type="SUPFAM" id="SSF81321">
    <property type="entry name" value="Family A G protein-coupled receptor-like"/>
    <property type="match status" value="1"/>
</dbReference>
<evidence type="ECO:0000313" key="2">
    <source>
        <dbReference type="EMBL" id="GMS93290.1"/>
    </source>
</evidence>
<gene>
    <name evidence="2" type="ORF">PENTCL1PPCAC_15465</name>
</gene>
<keyword evidence="1" id="KW-1133">Transmembrane helix</keyword>
<feature type="non-terminal residue" evidence="2">
    <location>
        <position position="1"/>
    </location>
</feature>
<dbReference type="PANTHER" id="PTHR23021:SF11">
    <property type="entry name" value="SERPENTINE RECEPTOR, CLASS T"/>
    <property type="match status" value="1"/>
</dbReference>
<evidence type="ECO:0000256" key="1">
    <source>
        <dbReference type="SAM" id="Phobius"/>
    </source>
</evidence>
<dbReference type="PANTHER" id="PTHR23021">
    <property type="entry name" value="SERPENTINE RECEPTOR, CLASS T"/>
    <property type="match status" value="1"/>
</dbReference>
<dbReference type="EMBL" id="BTSX01000004">
    <property type="protein sequence ID" value="GMS93290.1"/>
    <property type="molecule type" value="Genomic_DNA"/>
</dbReference>
<feature type="transmembrane region" description="Helical" evidence="1">
    <location>
        <begin position="230"/>
        <end position="256"/>
    </location>
</feature>
<name>A0AAV5TCJ8_9BILA</name>
<dbReference type="InterPro" id="IPR019425">
    <property type="entry name" value="7TM_GPCR_serpentine_rcpt_Srt"/>
</dbReference>